<dbReference type="PANTHER" id="PTHR10963">
    <property type="entry name" value="GLYCOSYL HYDROLASE-RELATED"/>
    <property type="match status" value="1"/>
</dbReference>
<dbReference type="PANTHER" id="PTHR10963:SF24">
    <property type="entry name" value="GLYCOSIDASE C21B10.07-RELATED"/>
    <property type="match status" value="1"/>
</dbReference>
<sequence length="729" mass="73930">MPSSSLVLGVGIAALSAFAPRSFAQTYTYTLQDTYSGSSFYDQFNFISDSDPTHGFVQYLDQSTAASTGLISVVDGVARWGTDSTNIYSNTSTGRPSIRLEGKTNYNHGLFIADIKHMPGSICGAWPAFWTLGDATWPSHGELDIIEGVNKGTNNQISAHTGDNCSMAFTGQSGWTYTTDCALSTGGATGCGVGASQSNTYGDGFNSIGGGVYAMQWTSAFIKVWFFPRGSIPASITAGTPDYTTFGTPTANFDGAGCDIDGHFANHRIIFDLTFCGDWAGSVYSSSGCPLASDGSNGCVNYVGNNPSAFTGAYWEVDSIKVYSESVSASPSSSSVSSSASSSSSFSSFSSSLSSISSSSSLSSSATSSRSSSASLSSSIVPSSLLSSTSPATSSATVTSTISRSSSSASVSLTSTSKASSTSSATTSTVKSSTVTSSSKAATSSTTLISTSKASSTISSTTTKASSSTSNTLKPSTSSSTAKSTSTSLAKSIQSTSKSPSTSSTTVKTTSSSIAATSTSLSTLKSSTSRIISQPSSITSKSSTSVLKPSSTIKSSTTNKVVSTSTSNTKPTTTIKASTSSSTPASKQISLSKSSSTIKATTNNVKPASVAPTTLKTSTTTSTKTSTTTSTSAATATPTTKTAVCPADNNKILVSNNKRFLIECSANRNGGDLKSVTVTSSGGLASCIQTCATTTGCVDVVLSGTTCYLKKTLTTAAKSTTANGARLLT</sequence>
<feature type="region of interest" description="Disordered" evidence="1">
    <location>
        <begin position="525"/>
        <end position="633"/>
    </location>
</feature>
<protein>
    <recommendedName>
        <fullName evidence="3">GH16 domain-containing protein</fullName>
    </recommendedName>
</protein>
<organism evidence="4 5">
    <name type="scientific">Neodothiora populina</name>
    <dbReference type="NCBI Taxonomy" id="2781224"/>
    <lineage>
        <taxon>Eukaryota</taxon>
        <taxon>Fungi</taxon>
        <taxon>Dikarya</taxon>
        <taxon>Ascomycota</taxon>
        <taxon>Pezizomycotina</taxon>
        <taxon>Dothideomycetes</taxon>
        <taxon>Dothideomycetidae</taxon>
        <taxon>Dothideales</taxon>
        <taxon>Dothioraceae</taxon>
        <taxon>Neodothiora</taxon>
    </lineage>
</organism>
<evidence type="ECO:0000256" key="2">
    <source>
        <dbReference type="SAM" id="SignalP"/>
    </source>
</evidence>
<feature type="compositionally biased region" description="Low complexity" evidence="1">
    <location>
        <begin position="525"/>
        <end position="602"/>
    </location>
</feature>
<keyword evidence="2" id="KW-0732">Signal</keyword>
<evidence type="ECO:0000256" key="1">
    <source>
        <dbReference type="SAM" id="MobiDB-lite"/>
    </source>
</evidence>
<feature type="domain" description="GH16" evidence="3">
    <location>
        <begin position="33"/>
        <end position="288"/>
    </location>
</feature>
<keyword evidence="5" id="KW-1185">Reference proteome</keyword>
<dbReference type="InterPro" id="IPR000757">
    <property type="entry name" value="Beta-glucanase-like"/>
</dbReference>
<reference evidence="4 5" key="1">
    <citation type="submission" date="2024-07" db="EMBL/GenBank/DDBJ databases">
        <title>Draft sequence of the Neodothiora populina.</title>
        <authorList>
            <person name="Drown D.D."/>
            <person name="Schuette U.S."/>
            <person name="Buechlein A.B."/>
            <person name="Rusch D.R."/>
            <person name="Winton L.W."/>
            <person name="Adams G.A."/>
        </authorList>
    </citation>
    <scope>NUCLEOTIDE SEQUENCE [LARGE SCALE GENOMIC DNA]</scope>
    <source>
        <strain evidence="4 5">CPC 39397</strain>
    </source>
</reference>
<feature type="compositionally biased region" description="Low complexity" evidence="1">
    <location>
        <begin position="611"/>
        <end position="633"/>
    </location>
</feature>
<dbReference type="GeneID" id="95978010"/>
<comment type="caution">
    <text evidence="4">The sequence shown here is derived from an EMBL/GenBank/DDBJ whole genome shotgun (WGS) entry which is preliminary data.</text>
</comment>
<dbReference type="Pfam" id="PF26113">
    <property type="entry name" value="GH16_XgeA"/>
    <property type="match status" value="1"/>
</dbReference>
<gene>
    <name evidence="4" type="ORF">AAFC00_004310</name>
</gene>
<proteinExistence type="predicted"/>
<dbReference type="SUPFAM" id="SSF49899">
    <property type="entry name" value="Concanavalin A-like lectins/glucanases"/>
    <property type="match status" value="1"/>
</dbReference>
<dbReference type="PROSITE" id="PS51762">
    <property type="entry name" value="GH16_2"/>
    <property type="match status" value="1"/>
</dbReference>
<evidence type="ECO:0000313" key="5">
    <source>
        <dbReference type="Proteomes" id="UP001562354"/>
    </source>
</evidence>
<feature type="signal peptide" evidence="2">
    <location>
        <begin position="1"/>
        <end position="24"/>
    </location>
</feature>
<dbReference type="Proteomes" id="UP001562354">
    <property type="component" value="Unassembled WGS sequence"/>
</dbReference>
<name>A0ABR3PJH6_9PEZI</name>
<feature type="chain" id="PRO_5045521950" description="GH16 domain-containing protein" evidence="2">
    <location>
        <begin position="25"/>
        <end position="729"/>
    </location>
</feature>
<dbReference type="InterPro" id="IPR013320">
    <property type="entry name" value="ConA-like_dom_sf"/>
</dbReference>
<evidence type="ECO:0000313" key="4">
    <source>
        <dbReference type="EMBL" id="KAL1306215.1"/>
    </source>
</evidence>
<dbReference type="RefSeq" id="XP_069202488.1">
    <property type="nucleotide sequence ID" value="XM_069343936.1"/>
</dbReference>
<dbReference type="EMBL" id="JBFMKM010000005">
    <property type="protein sequence ID" value="KAL1306215.1"/>
    <property type="molecule type" value="Genomic_DNA"/>
</dbReference>
<accession>A0ABR3PJH6</accession>
<evidence type="ECO:0000259" key="3">
    <source>
        <dbReference type="PROSITE" id="PS51762"/>
    </source>
</evidence>
<dbReference type="InterPro" id="IPR050546">
    <property type="entry name" value="Glycosyl_Hydrlase_16"/>
</dbReference>
<feature type="region of interest" description="Disordered" evidence="1">
    <location>
        <begin position="460"/>
        <end position="510"/>
    </location>
</feature>
<dbReference type="Gene3D" id="2.60.120.200">
    <property type="match status" value="1"/>
</dbReference>
<dbReference type="CDD" id="cd02181">
    <property type="entry name" value="GH16_fungal_Lam16A_glucanase"/>
    <property type="match status" value="1"/>
</dbReference>